<keyword evidence="6 11" id="KW-0297">G-protein coupled receptor</keyword>
<dbReference type="Gene3D" id="1.20.1070.10">
    <property type="entry name" value="Rhodopsin 7-helix transmembrane proteins"/>
    <property type="match status" value="1"/>
</dbReference>
<name>A0A914AK65_PATMI</name>
<keyword evidence="9 11" id="KW-0807">Transducer</keyword>
<dbReference type="Proteomes" id="UP000887568">
    <property type="component" value="Unplaced"/>
</dbReference>
<evidence type="ECO:0000256" key="12">
    <source>
        <dbReference type="SAM" id="Phobius"/>
    </source>
</evidence>
<dbReference type="SUPFAM" id="SSF81321">
    <property type="entry name" value="Family A G protein-coupled receptor-like"/>
    <property type="match status" value="1"/>
</dbReference>
<dbReference type="RefSeq" id="XP_038064122.1">
    <property type="nucleotide sequence ID" value="XM_038208194.1"/>
</dbReference>
<dbReference type="InterPro" id="IPR002120">
    <property type="entry name" value="TRH_rcpt_1"/>
</dbReference>
<dbReference type="PANTHER" id="PTHR45695">
    <property type="entry name" value="LEUCOKININ RECEPTOR-RELATED"/>
    <property type="match status" value="1"/>
</dbReference>
<comment type="similarity">
    <text evidence="11">Belongs to the G-protein coupled receptor 1 family.</text>
</comment>
<dbReference type="GO" id="GO:0005886">
    <property type="term" value="C:plasma membrane"/>
    <property type="evidence" value="ECO:0007669"/>
    <property type="project" value="TreeGrafter"/>
</dbReference>
<evidence type="ECO:0000259" key="13">
    <source>
        <dbReference type="PROSITE" id="PS50262"/>
    </source>
</evidence>
<feature type="transmembrane region" description="Helical" evidence="12">
    <location>
        <begin position="244"/>
        <end position="262"/>
    </location>
</feature>
<evidence type="ECO:0000256" key="8">
    <source>
        <dbReference type="ARBA" id="ARBA00023170"/>
    </source>
</evidence>
<evidence type="ECO:0000256" key="1">
    <source>
        <dbReference type="ARBA" id="ARBA00004100"/>
    </source>
</evidence>
<keyword evidence="5 12" id="KW-1133">Transmembrane helix</keyword>
<feature type="transmembrane region" description="Helical" evidence="12">
    <location>
        <begin position="333"/>
        <end position="358"/>
    </location>
</feature>
<reference evidence="14" key="1">
    <citation type="submission" date="2022-11" db="UniProtKB">
        <authorList>
            <consortium name="EnsemblMetazoa"/>
        </authorList>
    </citation>
    <scope>IDENTIFICATION</scope>
</reference>
<dbReference type="EnsemblMetazoa" id="XM_038208194.1">
    <property type="protein sequence ID" value="XP_038064122.1"/>
    <property type="gene ID" value="LOC119734670"/>
</dbReference>
<dbReference type="GeneID" id="119734670"/>
<evidence type="ECO:0000256" key="6">
    <source>
        <dbReference type="ARBA" id="ARBA00023040"/>
    </source>
</evidence>
<dbReference type="Pfam" id="PF00001">
    <property type="entry name" value="7tm_1"/>
    <property type="match status" value="1"/>
</dbReference>
<evidence type="ECO:0000256" key="3">
    <source>
        <dbReference type="ARBA" id="ARBA00018873"/>
    </source>
</evidence>
<keyword evidence="8 11" id="KW-0675">Receptor</keyword>
<feature type="transmembrane region" description="Helical" evidence="12">
    <location>
        <begin position="68"/>
        <end position="94"/>
    </location>
</feature>
<dbReference type="PROSITE" id="PS00237">
    <property type="entry name" value="G_PROTEIN_RECEP_F1_1"/>
    <property type="match status" value="1"/>
</dbReference>
<dbReference type="PRINTS" id="PR01846">
    <property type="entry name" value="TRHRFAMILY"/>
</dbReference>
<evidence type="ECO:0000256" key="9">
    <source>
        <dbReference type="ARBA" id="ARBA00023224"/>
    </source>
</evidence>
<evidence type="ECO:0000313" key="15">
    <source>
        <dbReference type="Proteomes" id="UP000887568"/>
    </source>
</evidence>
<dbReference type="OrthoDB" id="5964776at2759"/>
<feature type="transmembrane region" description="Helical" evidence="12">
    <location>
        <begin position="300"/>
        <end position="321"/>
    </location>
</feature>
<feature type="domain" description="G-protein coupled receptors family 1 profile" evidence="13">
    <location>
        <begin position="85"/>
        <end position="355"/>
    </location>
</feature>
<evidence type="ECO:0000256" key="4">
    <source>
        <dbReference type="ARBA" id="ARBA00022692"/>
    </source>
</evidence>
<dbReference type="PRINTS" id="PR00237">
    <property type="entry name" value="GPCRRHODOPSN"/>
</dbReference>
<dbReference type="InterPro" id="IPR000276">
    <property type="entry name" value="GPCR_Rhodpsn"/>
</dbReference>
<dbReference type="PANTHER" id="PTHR45695:SF15">
    <property type="entry name" value="OPSIN RH2"/>
    <property type="match status" value="1"/>
</dbReference>
<evidence type="ECO:0000256" key="11">
    <source>
        <dbReference type="RuleBase" id="RU000688"/>
    </source>
</evidence>
<protein>
    <recommendedName>
        <fullName evidence="3">Thyrotropin-releasing hormone receptor</fullName>
    </recommendedName>
    <alternativeName>
        <fullName evidence="10">Thyroliberin receptor</fullName>
    </alternativeName>
</protein>
<evidence type="ECO:0000256" key="7">
    <source>
        <dbReference type="ARBA" id="ARBA00023136"/>
    </source>
</evidence>
<evidence type="ECO:0000256" key="5">
    <source>
        <dbReference type="ARBA" id="ARBA00022989"/>
    </source>
</evidence>
<keyword evidence="15" id="KW-1185">Reference proteome</keyword>
<dbReference type="InterPro" id="IPR017452">
    <property type="entry name" value="GPCR_Rhodpsn_7TM"/>
</dbReference>
<dbReference type="OMA" id="NRYNAVM"/>
<feature type="transmembrane region" description="Helical" evidence="12">
    <location>
        <begin position="188"/>
        <end position="210"/>
    </location>
</feature>
<dbReference type="GO" id="GO:0004997">
    <property type="term" value="F:thyrotropin-releasing hormone receptor activity"/>
    <property type="evidence" value="ECO:0007669"/>
    <property type="project" value="InterPro"/>
</dbReference>
<comment type="function">
    <text evidence="1">Receptor for thyrotropin-releasing hormone (TRH). Upon ligand binding, this G-protein-coupled receptor triggers activation of the phosphatidylinositol (IP3)-calcium-protein kinase C (PKC) pathway.</text>
</comment>
<dbReference type="AlphaFoldDB" id="A0A914AK65"/>
<evidence type="ECO:0000256" key="10">
    <source>
        <dbReference type="ARBA" id="ARBA00032251"/>
    </source>
</evidence>
<keyword evidence="7 12" id="KW-0472">Membrane</keyword>
<organism evidence="14 15">
    <name type="scientific">Patiria miniata</name>
    <name type="common">Bat star</name>
    <name type="synonym">Asterina miniata</name>
    <dbReference type="NCBI Taxonomy" id="46514"/>
    <lineage>
        <taxon>Eukaryota</taxon>
        <taxon>Metazoa</taxon>
        <taxon>Echinodermata</taxon>
        <taxon>Eleutherozoa</taxon>
        <taxon>Asterozoa</taxon>
        <taxon>Asteroidea</taxon>
        <taxon>Valvatacea</taxon>
        <taxon>Valvatida</taxon>
        <taxon>Asterinidae</taxon>
        <taxon>Patiria</taxon>
    </lineage>
</organism>
<evidence type="ECO:0000313" key="14">
    <source>
        <dbReference type="EnsemblMetazoa" id="XP_038064122.1"/>
    </source>
</evidence>
<feature type="transmembrane region" description="Helical" evidence="12">
    <location>
        <begin position="106"/>
        <end position="126"/>
    </location>
</feature>
<feature type="transmembrane region" description="Helical" evidence="12">
    <location>
        <begin position="146"/>
        <end position="167"/>
    </location>
</feature>
<evidence type="ECO:0000256" key="2">
    <source>
        <dbReference type="ARBA" id="ARBA00004141"/>
    </source>
</evidence>
<dbReference type="PROSITE" id="PS50262">
    <property type="entry name" value="G_PROTEIN_RECEP_F1_2"/>
    <property type="match status" value="1"/>
</dbReference>
<sequence>MMTLPSAAEVAGLLATVSAGKVETEAGNGSLNSSMSVGDADYSSSYSAYSSIYYLNHGGMFQQQGMDVWVPIVLFSAVLLIGMPANAVVIFVLARKGTCKSNINIFLLNLAVVDFAFLLFNVPIKLNSYFLSSRTMWHLGPVMCKLSIYLVYVNMTVSILSLVALAVNRYNAVMRPVSCRSNRSKAHAVVMILVIWVVALASQSPAAVVADAYTVPMTPQQHTTVCLEYWPNYEAMRAFKGSNFAFFYCIPAIVVSVCYLRMARTLQRSAQFTRSESGESALAAGLQRQQTSRRKVARMVHVLVIAFAVCMLPWHIFMYLLCTPSVAPSDTVLFYMGIFCRLAIYINSCLNPLLYSFFSQNFRANLRKSCSCLSKITCRKKIFTPIEVGFKEIAGGLDESARISATSGNQRSFTSVLTRA</sequence>
<keyword evidence="4 11" id="KW-0812">Transmembrane</keyword>
<proteinExistence type="inferred from homology"/>
<comment type="subcellular location">
    <subcellularLocation>
        <location evidence="2">Membrane</location>
        <topology evidence="2">Multi-pass membrane protein</topology>
    </subcellularLocation>
</comment>
<accession>A0A914AK65</accession>